<reference evidence="2 3" key="1">
    <citation type="journal article" date="2019" name="Nat. Microbiol.">
        <title>Mediterranean grassland soil C-N compound turnover is dependent on rainfall and depth, and is mediated by genomically divergent microorganisms.</title>
        <authorList>
            <person name="Diamond S."/>
            <person name="Andeer P.F."/>
            <person name="Li Z."/>
            <person name="Crits-Christoph A."/>
            <person name="Burstein D."/>
            <person name="Anantharaman K."/>
            <person name="Lane K.R."/>
            <person name="Thomas B.C."/>
            <person name="Pan C."/>
            <person name="Northen T.R."/>
            <person name="Banfield J.F."/>
        </authorList>
    </citation>
    <scope>NUCLEOTIDE SEQUENCE [LARGE SCALE GENOMIC DNA]</scope>
    <source>
        <strain evidence="2">WS_6</strain>
    </source>
</reference>
<dbReference type="GO" id="GO:0032259">
    <property type="term" value="P:methylation"/>
    <property type="evidence" value="ECO:0007669"/>
    <property type="project" value="UniProtKB-KW"/>
</dbReference>
<feature type="domain" description="Methyltransferase type 11" evidence="1">
    <location>
        <begin position="58"/>
        <end position="152"/>
    </location>
</feature>
<keyword evidence="2" id="KW-0489">Methyltransferase</keyword>
<dbReference type="AlphaFoldDB" id="A0A538TAF2"/>
<proteinExistence type="predicted"/>
<name>A0A538TAF2_UNCEI</name>
<dbReference type="Gene3D" id="3.40.50.150">
    <property type="entry name" value="Vaccinia Virus protein VP39"/>
    <property type="match status" value="1"/>
</dbReference>
<dbReference type="InterPro" id="IPR013216">
    <property type="entry name" value="Methyltransf_11"/>
</dbReference>
<dbReference type="Proteomes" id="UP000316852">
    <property type="component" value="Unassembled WGS sequence"/>
</dbReference>
<gene>
    <name evidence="2" type="ORF">E6K76_01090</name>
</gene>
<keyword evidence="2" id="KW-0808">Transferase</keyword>
<evidence type="ECO:0000313" key="3">
    <source>
        <dbReference type="Proteomes" id="UP000316852"/>
    </source>
</evidence>
<evidence type="ECO:0000313" key="2">
    <source>
        <dbReference type="EMBL" id="TMQ60621.1"/>
    </source>
</evidence>
<organism evidence="2 3">
    <name type="scientific">Eiseniibacteriota bacterium</name>
    <dbReference type="NCBI Taxonomy" id="2212470"/>
    <lineage>
        <taxon>Bacteria</taxon>
        <taxon>Candidatus Eiseniibacteriota</taxon>
    </lineage>
</organism>
<dbReference type="InterPro" id="IPR029063">
    <property type="entry name" value="SAM-dependent_MTases_sf"/>
</dbReference>
<dbReference type="EMBL" id="VBOW01000013">
    <property type="protein sequence ID" value="TMQ60621.1"/>
    <property type="molecule type" value="Genomic_DNA"/>
</dbReference>
<dbReference type="SUPFAM" id="SSF53335">
    <property type="entry name" value="S-adenosyl-L-methionine-dependent methyltransferases"/>
    <property type="match status" value="1"/>
</dbReference>
<dbReference type="PANTHER" id="PTHR43591">
    <property type="entry name" value="METHYLTRANSFERASE"/>
    <property type="match status" value="1"/>
</dbReference>
<protein>
    <submittedName>
        <fullName evidence="2">Class I SAM-dependent methyltransferase</fullName>
    </submittedName>
</protein>
<accession>A0A538TAF2</accession>
<dbReference type="Pfam" id="PF08241">
    <property type="entry name" value="Methyltransf_11"/>
    <property type="match status" value="1"/>
</dbReference>
<sequence>MRSPRTGRLSNDSANWDARWQRDRLTRGLQRRSLWDVLDEVKFGYLRPIIPRSGGSALEVGCGSARLLGMLARLGWKTTGIDFARSALDLAQDRFRAEALDSAWVRSDCRRLPFADGSYDLVTSTGLLEHFGDPTPVVSEMLRVLRSGGVFYSDIVPRKFSLLRALDRGGNGPGNNEIYERRFSRRSIETFVSSFTVLREVRVFPAGVFPPRQLFSKRIAFLHQNEYGINRAFAKVGARLDGSWVADWLGFYYFVSARKV</sequence>
<dbReference type="GO" id="GO:0008757">
    <property type="term" value="F:S-adenosylmethionine-dependent methyltransferase activity"/>
    <property type="evidence" value="ECO:0007669"/>
    <property type="project" value="InterPro"/>
</dbReference>
<dbReference type="CDD" id="cd02440">
    <property type="entry name" value="AdoMet_MTases"/>
    <property type="match status" value="1"/>
</dbReference>
<evidence type="ECO:0000259" key="1">
    <source>
        <dbReference type="Pfam" id="PF08241"/>
    </source>
</evidence>
<comment type="caution">
    <text evidence="2">The sequence shown here is derived from an EMBL/GenBank/DDBJ whole genome shotgun (WGS) entry which is preliminary data.</text>
</comment>